<dbReference type="PANTHER" id="PTHR43820:SF4">
    <property type="entry name" value="HIGH-AFFINITY BRANCHED-CHAIN AMINO ACID TRANSPORT ATP-BINDING PROTEIN LIVF"/>
    <property type="match status" value="1"/>
</dbReference>
<evidence type="ECO:0000256" key="4">
    <source>
        <dbReference type="ARBA" id="ARBA00022840"/>
    </source>
</evidence>
<reference evidence="7 8" key="1">
    <citation type="journal article" date="2016" name="C (Basel)">
        <title>Selective Growth of and Electricity Production by Marine Exoelectrogenic Bacteria in Self-Aggregated Hydrogel of Microbially Reduced Graphene Oxide.</title>
        <authorList>
            <person name="Yoshida N."/>
            <person name="Goto Y."/>
            <person name="Miyata Y."/>
        </authorList>
    </citation>
    <scope>NUCLEOTIDE SEQUENCE [LARGE SCALE GENOMIC DNA]</scope>
    <source>
        <strain evidence="7 8">NIT-T3</strain>
    </source>
</reference>
<name>A0ABN6DXL1_9BACT</name>
<evidence type="ECO:0000259" key="6">
    <source>
        <dbReference type="PROSITE" id="PS50893"/>
    </source>
</evidence>
<keyword evidence="8" id="KW-1185">Reference proteome</keyword>
<dbReference type="CDD" id="cd03224">
    <property type="entry name" value="ABC_TM1139_LivF_branched"/>
    <property type="match status" value="1"/>
</dbReference>
<feature type="domain" description="ABC transporter" evidence="6">
    <location>
        <begin position="4"/>
        <end position="237"/>
    </location>
</feature>
<proteinExistence type="inferred from homology"/>
<keyword evidence="2" id="KW-0813">Transport</keyword>
<reference evidence="7 8" key="2">
    <citation type="journal article" date="2021" name="Int. J. Syst. Evol. Microbiol.">
        <title>Isolation and Polyphasic Characterization of Desulfuromonas versatilis sp. Nov., an Electrogenic Bacteria Capable of Versatile Metabolism Isolated from a Graphene Oxide-Reducing Enrichment Culture.</title>
        <authorList>
            <person name="Xie L."/>
            <person name="Yoshida N."/>
            <person name="Ishii S."/>
            <person name="Meng L."/>
        </authorList>
    </citation>
    <scope>NUCLEOTIDE SEQUENCE [LARGE SCALE GENOMIC DNA]</scope>
    <source>
        <strain evidence="7 8">NIT-T3</strain>
    </source>
</reference>
<keyword evidence="5" id="KW-0029">Amino-acid transport</keyword>
<protein>
    <submittedName>
        <fullName evidence="7">ABC transporter ATP-binding protein</fullName>
    </submittedName>
</protein>
<dbReference type="Pfam" id="PF00005">
    <property type="entry name" value="ABC_tran"/>
    <property type="match status" value="1"/>
</dbReference>
<dbReference type="InterPro" id="IPR003593">
    <property type="entry name" value="AAA+_ATPase"/>
</dbReference>
<evidence type="ECO:0000313" key="8">
    <source>
        <dbReference type="Proteomes" id="UP001319827"/>
    </source>
</evidence>
<evidence type="ECO:0000256" key="3">
    <source>
        <dbReference type="ARBA" id="ARBA00022741"/>
    </source>
</evidence>
<keyword evidence="3" id="KW-0547">Nucleotide-binding</keyword>
<accession>A0ABN6DXL1</accession>
<dbReference type="PROSITE" id="PS00211">
    <property type="entry name" value="ABC_TRANSPORTER_1"/>
    <property type="match status" value="1"/>
</dbReference>
<keyword evidence="4 7" id="KW-0067">ATP-binding</keyword>
<evidence type="ECO:0000256" key="1">
    <source>
        <dbReference type="ARBA" id="ARBA00005417"/>
    </source>
</evidence>
<dbReference type="InterPro" id="IPR017871">
    <property type="entry name" value="ABC_transporter-like_CS"/>
</dbReference>
<evidence type="ECO:0000256" key="2">
    <source>
        <dbReference type="ARBA" id="ARBA00022448"/>
    </source>
</evidence>
<dbReference type="InterPro" id="IPR003439">
    <property type="entry name" value="ABC_transporter-like_ATP-bd"/>
</dbReference>
<dbReference type="RefSeq" id="WP_221251697.1">
    <property type="nucleotide sequence ID" value="NZ_AP024355.1"/>
</dbReference>
<dbReference type="PANTHER" id="PTHR43820">
    <property type="entry name" value="HIGH-AFFINITY BRANCHED-CHAIN AMINO ACID TRANSPORT ATP-BINDING PROTEIN LIVF"/>
    <property type="match status" value="1"/>
</dbReference>
<gene>
    <name evidence="7" type="ORF">DESUT3_13380</name>
</gene>
<sequence>MSLLSIDNINVGYGEIQVLFDLSLHVNEGEVVSIIGANGAGKSTLLKTISGMLKPSSGAVSFDGEPIHPLPADEIVDRALIHVPEGRRLFSLMTVQENLEMGAYSKHAAPHAKESLAEVHKLFPRLDERRRQLAGTLSGGEQQMVAIGRGIMARPKILMLDEPSLGLAPVLKKDIFAAIKQIAEDFGTTIVLVEQDVMHSLAISDRAYVMEQGQVVMEGEADKLLHDPHIKKAYLGM</sequence>
<dbReference type="InterPro" id="IPR027417">
    <property type="entry name" value="P-loop_NTPase"/>
</dbReference>
<dbReference type="EMBL" id="AP024355">
    <property type="protein sequence ID" value="BCR04269.1"/>
    <property type="molecule type" value="Genomic_DNA"/>
</dbReference>
<dbReference type="InterPro" id="IPR052156">
    <property type="entry name" value="BCAA_Transport_ATP-bd_LivF"/>
</dbReference>
<comment type="similarity">
    <text evidence="1">Belongs to the ABC transporter superfamily.</text>
</comment>
<dbReference type="SMART" id="SM00382">
    <property type="entry name" value="AAA"/>
    <property type="match status" value="1"/>
</dbReference>
<dbReference type="Proteomes" id="UP001319827">
    <property type="component" value="Chromosome"/>
</dbReference>
<dbReference type="Gene3D" id="3.40.50.300">
    <property type="entry name" value="P-loop containing nucleotide triphosphate hydrolases"/>
    <property type="match status" value="1"/>
</dbReference>
<dbReference type="SUPFAM" id="SSF52540">
    <property type="entry name" value="P-loop containing nucleoside triphosphate hydrolases"/>
    <property type="match status" value="1"/>
</dbReference>
<evidence type="ECO:0000313" key="7">
    <source>
        <dbReference type="EMBL" id="BCR04269.1"/>
    </source>
</evidence>
<dbReference type="PROSITE" id="PS50893">
    <property type="entry name" value="ABC_TRANSPORTER_2"/>
    <property type="match status" value="1"/>
</dbReference>
<dbReference type="GO" id="GO:0005524">
    <property type="term" value="F:ATP binding"/>
    <property type="evidence" value="ECO:0007669"/>
    <property type="project" value="UniProtKB-KW"/>
</dbReference>
<evidence type="ECO:0000256" key="5">
    <source>
        <dbReference type="ARBA" id="ARBA00022970"/>
    </source>
</evidence>
<organism evidence="7 8">
    <name type="scientific">Desulfuromonas versatilis</name>
    <dbReference type="NCBI Taxonomy" id="2802975"/>
    <lineage>
        <taxon>Bacteria</taxon>
        <taxon>Pseudomonadati</taxon>
        <taxon>Thermodesulfobacteriota</taxon>
        <taxon>Desulfuromonadia</taxon>
        <taxon>Desulfuromonadales</taxon>
        <taxon>Desulfuromonadaceae</taxon>
        <taxon>Desulfuromonas</taxon>
    </lineage>
</organism>